<dbReference type="InterPro" id="IPR025799">
    <property type="entry name" value="Arg_MeTrfase"/>
</dbReference>
<dbReference type="AlphaFoldDB" id="A0A2H4VMG1"/>
<dbReference type="RefSeq" id="WP_100904687.1">
    <property type="nucleotide sequence ID" value="NZ_CP017766.1"/>
</dbReference>
<dbReference type="PIRSF" id="PIRSF006607">
    <property type="entry name" value="RNAmts_UCP006607"/>
    <property type="match status" value="1"/>
</dbReference>
<dbReference type="OrthoDB" id="106720at2157"/>
<accession>A0A2H4V9F5</accession>
<dbReference type="Gene3D" id="3.40.50.150">
    <property type="entry name" value="Vaccinia Virus protein VP39"/>
    <property type="match status" value="1"/>
</dbReference>
<dbReference type="Proteomes" id="UP000232806">
    <property type="component" value="Chromosome"/>
</dbReference>
<organism evidence="2 4">
    <name type="scientific">Methanobacterium subterraneum</name>
    <dbReference type="NCBI Taxonomy" id="59277"/>
    <lineage>
        <taxon>Archaea</taxon>
        <taxon>Methanobacteriati</taxon>
        <taxon>Methanobacteriota</taxon>
        <taxon>Methanomada group</taxon>
        <taxon>Methanobacteria</taxon>
        <taxon>Methanobacteriales</taxon>
        <taxon>Methanobacteriaceae</taxon>
        <taxon>Methanobacterium</taxon>
    </lineage>
</organism>
<keyword evidence="2" id="KW-0489">Methyltransferase</keyword>
<dbReference type="PANTHER" id="PTHR11006">
    <property type="entry name" value="PROTEIN ARGININE N-METHYLTRANSFERASE"/>
    <property type="match status" value="1"/>
</dbReference>
<accession>A0A2H4VMG1</accession>
<evidence type="ECO:0000313" key="1">
    <source>
        <dbReference type="EMBL" id="AUB54713.1"/>
    </source>
</evidence>
<dbReference type="EMBL" id="JABBYL010000011">
    <property type="protein sequence ID" value="NMO08847.1"/>
    <property type="molecule type" value="Genomic_DNA"/>
</dbReference>
<dbReference type="InterPro" id="IPR029063">
    <property type="entry name" value="SAM-dependent_MTases_sf"/>
</dbReference>
<dbReference type="KEGG" id="msub:BK009_00465"/>
<dbReference type="CDD" id="cd02440">
    <property type="entry name" value="AdoMet_MTases"/>
    <property type="match status" value="1"/>
</dbReference>
<dbReference type="EMBL" id="CP017768">
    <property type="protein sequence ID" value="AUB59287.1"/>
    <property type="molecule type" value="Genomic_DNA"/>
</dbReference>
<reference evidence="4 5" key="1">
    <citation type="submission" date="2016-10" db="EMBL/GenBank/DDBJ databases">
        <title>Comparative genomics between deep and shallow subseafloor isolates.</title>
        <authorList>
            <person name="Ishii S."/>
            <person name="Miller J.R."/>
            <person name="Sutton G."/>
            <person name="Suzuki S."/>
            <person name="Methe B."/>
            <person name="Inagaki F."/>
            <person name="Imachi H."/>
        </authorList>
    </citation>
    <scope>NUCLEOTIDE SEQUENCE [LARGE SCALE GENOMIC DNA]</scope>
    <source>
        <strain evidence="2 4">A8p</strain>
        <strain evidence="1 5">MO-MB1</strain>
    </source>
</reference>
<evidence type="ECO:0000313" key="3">
    <source>
        <dbReference type="EMBL" id="NMO08847.1"/>
    </source>
</evidence>
<proteinExistence type="predicted"/>
<dbReference type="EMBL" id="CP017766">
    <property type="protein sequence ID" value="AUB54713.1"/>
    <property type="molecule type" value="Genomic_DNA"/>
</dbReference>
<evidence type="ECO:0000313" key="6">
    <source>
        <dbReference type="Proteomes" id="UP000591058"/>
    </source>
</evidence>
<dbReference type="SUPFAM" id="SSF53335">
    <property type="entry name" value="S-adenosyl-L-methionine-dependent methyltransferases"/>
    <property type="match status" value="1"/>
</dbReference>
<dbReference type="PANTHER" id="PTHR11006:SF4">
    <property type="entry name" value="PROTEIN ARGININE N-METHYLTRANSFERASE 7"/>
    <property type="match status" value="1"/>
</dbReference>
<evidence type="ECO:0000313" key="4">
    <source>
        <dbReference type="Proteomes" id="UP000232631"/>
    </source>
</evidence>
<dbReference type="InterPro" id="IPR021172">
    <property type="entry name" value="UCP006607_RNA_methylase-rel"/>
</dbReference>
<sequence>MKITSYQQNLLSDSERLTAFHQVISEKSKGIIYDLGTGSGVLSSWAAPLSRFVYAVEKDPLTAQIAQKNLSQFKNVSLMVNDAKSIFFPEKADIIICEMMDTALIDEDQVPVINSVREYLKKDGDIIPCGVFNGVEAVNTNINHPCYQEEETPHTELMSKLIIYDKIDFKKYIEPEIDYDIIIPVKNEGTVSAIKITTFTLLTPDFICGPTPMMNPPLLIPTNHLKVKGGENIILKLKYIMGGGLDTIRASFEAFS</sequence>
<evidence type="ECO:0000313" key="2">
    <source>
        <dbReference type="EMBL" id="AUB59287.1"/>
    </source>
</evidence>
<dbReference type="Pfam" id="PF06325">
    <property type="entry name" value="PrmA"/>
    <property type="match status" value="1"/>
</dbReference>
<dbReference type="GeneID" id="35124021"/>
<evidence type="ECO:0000313" key="5">
    <source>
        <dbReference type="Proteomes" id="UP000232806"/>
    </source>
</evidence>
<gene>
    <name evidence="1" type="ORF">BK007_00860</name>
    <name evidence="2" type="ORF">BK009_00465</name>
    <name evidence="3" type="ORF">HG719_03205</name>
</gene>
<protein>
    <submittedName>
        <fullName evidence="3">Methyltransferase domain-containing protein</fullName>
    </submittedName>
    <submittedName>
        <fullName evidence="2">RNA methyltransferase</fullName>
    </submittedName>
</protein>
<name>A0A2H4VMG1_9EURY</name>
<dbReference type="PROSITE" id="PS01131">
    <property type="entry name" value="RRNA_A_DIMETH"/>
    <property type="match status" value="1"/>
</dbReference>
<dbReference type="GO" id="GO:0042054">
    <property type="term" value="F:histone methyltransferase activity"/>
    <property type="evidence" value="ECO:0007669"/>
    <property type="project" value="TreeGrafter"/>
</dbReference>
<dbReference type="InterPro" id="IPR020596">
    <property type="entry name" value="rRNA_Ade_Mease_Trfase_CS"/>
</dbReference>
<dbReference type="Proteomes" id="UP000591058">
    <property type="component" value="Unassembled WGS sequence"/>
</dbReference>
<dbReference type="Proteomes" id="UP000232631">
    <property type="component" value="Chromosome"/>
</dbReference>
<dbReference type="GO" id="GO:0000179">
    <property type="term" value="F:rRNA (adenine-N6,N6-)-dimethyltransferase activity"/>
    <property type="evidence" value="ECO:0007669"/>
    <property type="project" value="InterPro"/>
</dbReference>
<keyword evidence="2" id="KW-0808">Transferase</keyword>
<reference evidence="3 6" key="2">
    <citation type="submission" date="2020-04" db="EMBL/GenBank/DDBJ databases">
        <title>Draft genome of Methanobacterium subterraneum isolated from animal feces.</title>
        <authorList>
            <person name="Ouboter H.T."/>
            <person name="Berger S."/>
            <person name="Gungor E."/>
            <person name="Jetten M.S.M."/>
            <person name="Welte C.U."/>
        </authorList>
    </citation>
    <scope>NUCLEOTIDE SEQUENCE [LARGE SCALE GENOMIC DNA]</scope>
    <source>
        <strain evidence="3">HO_2020</strain>
    </source>
</reference>
<dbReference type="GO" id="GO:0016274">
    <property type="term" value="F:protein-arginine N-methyltransferase activity"/>
    <property type="evidence" value="ECO:0007669"/>
    <property type="project" value="InterPro"/>
</dbReference>
<keyword evidence="4" id="KW-1185">Reference proteome</keyword>